<dbReference type="Pfam" id="PF12951">
    <property type="entry name" value="PATR"/>
    <property type="match status" value="2"/>
</dbReference>
<dbReference type="RefSeq" id="WP_162656581.1">
    <property type="nucleotide sequence ID" value="NZ_LR593887.1"/>
</dbReference>
<dbReference type="InParanoid" id="A0A6C2YJE9"/>
<feature type="compositionally biased region" description="Basic residues" evidence="2">
    <location>
        <begin position="1"/>
        <end position="10"/>
    </location>
</feature>
<protein>
    <recommendedName>
        <fullName evidence="3">Bacterial Ig-like domain-containing protein</fullName>
    </recommendedName>
</protein>
<reference evidence="4" key="1">
    <citation type="submission" date="2019-04" db="EMBL/GenBank/DDBJ databases">
        <authorList>
            <consortium name="Science for Life Laboratories"/>
        </authorList>
    </citation>
    <scope>NUCLEOTIDE SEQUENCE</scope>
    <source>
        <strain evidence="4">MBLW1</strain>
    </source>
</reference>
<dbReference type="InterPro" id="IPR013783">
    <property type="entry name" value="Ig-like_fold"/>
</dbReference>
<dbReference type="InterPro" id="IPR032109">
    <property type="entry name" value="Big_3_5"/>
</dbReference>
<accession>A0A6C2YJE9</accession>
<proteinExistence type="predicted"/>
<sequence>MGWLSRRNRKSAPSPVTASPARPIRPMLESLDERVVPATHTWTGGGGNSLWSNAANWNGGVPVNDPGNPVTVVFNTAANVTVDSLTANLKVNEIRFDPGSTTILTLNTQLTVDSGAGVPGIEAFTTGNKITGASKLNFTGFGHQIIAPTNTTLTISAPITGSGQIEIRGAGDVWFQGANSYTGTTFVSDGHLSLYGGVGNLANLQVGDGDNGTASGFVTVTVNASVSATNALVRNDGTIGLAGNSTFTANTLTLGNGIGGGTVQGAGTLVVNNAINVTPSPTSSKISSELAFGNLLFTVVTVDNGTAATDLLVTGEISGSKSFRKTGAGTMRLESPTGNSFTGQTSVRNGVLELATPSGLNAVNNLVSISGDLDTNPTLRLINSNVIADGKVLNLGFLGTLDINGKTETIGQLNITNDGKALVNNGQLTISTLTMGTGSINNGATGTLILDGNTTINADGTSVTSSILNGTINLAGGTRLVTVNGTNPLTRLNVTSKLSNGKWQKEGTGTLALNTAFDTSAILDLRNGTVVTLGDKPNLTILQSGGTLQGSGLHNTTKSSGGVIQPTIPLAPLGFENLTTSGATTFAMTIFQMGQSSQVRVVGAATLNNAALALTENFPILPGSSFTLLVNDDVDPVEGTFAGLPEGAIVTAGNASYRISYVGGDGNDITVVKLKDSTTLLTLSVPSAPLGTNVTLKATVAAQGEIPTGTVSFFQNEVLIGSAAVNAEGVATLVVSATPQGEQIYGATYDGSATLAPSSSQKTPLEVTAAIPPVPPVPNFPPPPPNLPPAPPPAEIDTTNFAVGADAGGGIVRYFNADQTERYSLVPFDGFFGGIRTAVGDFNGDGTEDLVVGTGPGIFSVVRILDGVSQAELFAINPFPDYTLGVYVSAGDMNGDGIAELMITPDQGGGPRVRIFRGGDFVQVADFFGINDPNFRGGARAALSDINADGVGDIVVSAGFGGGPRITIWDGLKVLENDLANAELSNFFAFESSLRNGAFVTAGDINGDGYGDLVFGGGPGGGPRVRIFDGKQLLAAGKIGDVEELPESAQLANFFAGDVNNRGGVRLTLKKLDADDKADLVVGAGEGAGSAVTGYLADQLLADQPLSEFSFEAFPGFVGGVFVG</sequence>
<dbReference type="EMBL" id="LR586016">
    <property type="protein sequence ID" value="VIP01369.1"/>
    <property type="molecule type" value="Genomic_DNA"/>
</dbReference>
<keyword evidence="5" id="KW-1185">Reference proteome</keyword>
<keyword evidence="1" id="KW-0732">Signal</keyword>
<feature type="domain" description="Bacterial Ig-like" evidence="3">
    <location>
        <begin position="682"/>
        <end position="768"/>
    </location>
</feature>
<evidence type="ECO:0000256" key="2">
    <source>
        <dbReference type="SAM" id="MobiDB-lite"/>
    </source>
</evidence>
<dbReference type="EMBL" id="LR593887">
    <property type="protein sequence ID" value="VTR98200.1"/>
    <property type="molecule type" value="Genomic_DNA"/>
</dbReference>
<feature type="region of interest" description="Disordered" evidence="2">
    <location>
        <begin position="1"/>
        <end position="26"/>
    </location>
</feature>
<dbReference type="Gene3D" id="2.60.40.10">
    <property type="entry name" value="Immunoglobulins"/>
    <property type="match status" value="1"/>
</dbReference>
<dbReference type="SUPFAM" id="SSF69318">
    <property type="entry name" value="Integrin alpha N-terminal domain"/>
    <property type="match status" value="1"/>
</dbReference>
<dbReference type="Proteomes" id="UP000464378">
    <property type="component" value="Chromosome"/>
</dbReference>
<dbReference type="FunCoup" id="A0A6C2YJE9">
    <property type="interactions" value="6"/>
</dbReference>
<evidence type="ECO:0000256" key="1">
    <source>
        <dbReference type="ARBA" id="ARBA00022729"/>
    </source>
</evidence>
<dbReference type="NCBIfam" id="TIGR02601">
    <property type="entry name" value="autotrns_rpt"/>
    <property type="match status" value="1"/>
</dbReference>
<gene>
    <name evidence="4" type="ORF">GMBLW1_25910</name>
</gene>
<dbReference type="InterPro" id="IPR013425">
    <property type="entry name" value="Autotrns_rpt"/>
</dbReference>
<evidence type="ECO:0000313" key="5">
    <source>
        <dbReference type="Proteomes" id="UP000464378"/>
    </source>
</evidence>
<organism evidence="4">
    <name type="scientific">Tuwongella immobilis</name>
    <dbReference type="NCBI Taxonomy" id="692036"/>
    <lineage>
        <taxon>Bacteria</taxon>
        <taxon>Pseudomonadati</taxon>
        <taxon>Planctomycetota</taxon>
        <taxon>Planctomycetia</taxon>
        <taxon>Gemmatales</taxon>
        <taxon>Gemmataceae</taxon>
        <taxon>Tuwongella</taxon>
    </lineage>
</organism>
<dbReference type="AlphaFoldDB" id="A0A6C2YJE9"/>
<dbReference type="InterPro" id="IPR028994">
    <property type="entry name" value="Integrin_alpha_N"/>
</dbReference>
<dbReference type="KEGG" id="tim:GMBLW1_25910"/>
<evidence type="ECO:0000259" key="3">
    <source>
        <dbReference type="Pfam" id="PF16640"/>
    </source>
</evidence>
<name>A0A6C2YJE9_9BACT</name>
<dbReference type="Gene3D" id="2.130.10.130">
    <property type="entry name" value="Integrin alpha, N-terminal"/>
    <property type="match status" value="1"/>
</dbReference>
<evidence type="ECO:0000313" key="4">
    <source>
        <dbReference type="EMBL" id="VIP01369.1"/>
    </source>
</evidence>
<dbReference type="Pfam" id="PF16640">
    <property type="entry name" value="Big_3_5"/>
    <property type="match status" value="1"/>
</dbReference>